<dbReference type="SMART" id="SM00044">
    <property type="entry name" value="CYCc"/>
    <property type="match status" value="1"/>
</dbReference>
<name>A0A4W3HZ29_CALMI</name>
<reference evidence="6" key="5">
    <citation type="submission" date="2025-09" db="UniProtKB">
        <authorList>
            <consortium name="Ensembl"/>
        </authorList>
    </citation>
    <scope>IDENTIFICATION</scope>
</reference>
<reference evidence="7" key="2">
    <citation type="journal article" date="2007" name="PLoS Biol.">
        <title>Survey sequencing and comparative analysis of the elephant shark (Callorhinchus milii) genome.</title>
        <authorList>
            <person name="Venkatesh B."/>
            <person name="Kirkness E.F."/>
            <person name="Loh Y.H."/>
            <person name="Halpern A.L."/>
            <person name="Lee A.P."/>
            <person name="Johnson J."/>
            <person name="Dandona N."/>
            <person name="Viswanathan L.D."/>
            <person name="Tay A."/>
            <person name="Venter J.C."/>
            <person name="Strausberg R.L."/>
            <person name="Brenner S."/>
        </authorList>
    </citation>
    <scope>NUCLEOTIDE SEQUENCE [LARGE SCALE GENOMIC DNA]</scope>
</reference>
<dbReference type="GeneTree" id="ENSGT00940000165310"/>
<reference evidence="7" key="3">
    <citation type="journal article" date="2014" name="Nature">
        <title>Elephant shark genome provides unique insights into gnathostome evolution.</title>
        <authorList>
            <consortium name="International Elephant Shark Genome Sequencing Consortium"/>
            <person name="Venkatesh B."/>
            <person name="Lee A.P."/>
            <person name="Ravi V."/>
            <person name="Maurya A.K."/>
            <person name="Lian M.M."/>
            <person name="Swann J.B."/>
            <person name="Ohta Y."/>
            <person name="Flajnik M.F."/>
            <person name="Sutoh Y."/>
            <person name="Kasahara M."/>
            <person name="Hoon S."/>
            <person name="Gangu V."/>
            <person name="Roy S.W."/>
            <person name="Irimia M."/>
            <person name="Korzh V."/>
            <person name="Kondrychyn I."/>
            <person name="Lim Z.W."/>
            <person name="Tay B.H."/>
            <person name="Tohari S."/>
            <person name="Kong K.W."/>
            <person name="Ho S."/>
            <person name="Lorente-Galdos B."/>
            <person name="Quilez J."/>
            <person name="Marques-Bonet T."/>
            <person name="Raney B.J."/>
            <person name="Ingham P.W."/>
            <person name="Tay A."/>
            <person name="Hillier L.W."/>
            <person name="Minx P."/>
            <person name="Boehm T."/>
            <person name="Wilson R.K."/>
            <person name="Brenner S."/>
            <person name="Warren W.C."/>
        </authorList>
    </citation>
    <scope>NUCLEOTIDE SEQUENCE [LARGE SCALE GENOMIC DNA]</scope>
</reference>
<reference evidence="6" key="4">
    <citation type="submission" date="2025-08" db="UniProtKB">
        <authorList>
            <consortium name="Ensembl"/>
        </authorList>
    </citation>
    <scope>IDENTIFICATION</scope>
</reference>
<dbReference type="CDD" id="cd07302">
    <property type="entry name" value="CHD"/>
    <property type="match status" value="2"/>
</dbReference>
<dbReference type="GO" id="GO:0009190">
    <property type="term" value="P:cyclic nucleotide biosynthetic process"/>
    <property type="evidence" value="ECO:0007669"/>
    <property type="project" value="InterPro"/>
</dbReference>
<organism evidence="6 7">
    <name type="scientific">Callorhinchus milii</name>
    <name type="common">Ghost shark</name>
    <dbReference type="NCBI Taxonomy" id="7868"/>
    <lineage>
        <taxon>Eukaryota</taxon>
        <taxon>Metazoa</taxon>
        <taxon>Chordata</taxon>
        <taxon>Craniata</taxon>
        <taxon>Vertebrata</taxon>
        <taxon>Chondrichthyes</taxon>
        <taxon>Holocephali</taxon>
        <taxon>Chimaeriformes</taxon>
        <taxon>Callorhinchidae</taxon>
        <taxon>Callorhinchus</taxon>
    </lineage>
</organism>
<dbReference type="GO" id="GO:0004016">
    <property type="term" value="F:adenylate cyclase activity"/>
    <property type="evidence" value="ECO:0007669"/>
    <property type="project" value="TreeGrafter"/>
</dbReference>
<dbReference type="InterPro" id="IPR019734">
    <property type="entry name" value="TPR_rpt"/>
</dbReference>
<keyword evidence="1" id="KW-0547">Nucleotide-binding</keyword>
<dbReference type="SUPFAM" id="SSF48452">
    <property type="entry name" value="TPR-like"/>
    <property type="match status" value="1"/>
</dbReference>
<feature type="domain" description="Guanylate cyclase" evidence="5">
    <location>
        <begin position="49"/>
        <end position="186"/>
    </location>
</feature>
<reference evidence="7" key="1">
    <citation type="journal article" date="2006" name="Science">
        <title>Ancient noncoding elements conserved in the human genome.</title>
        <authorList>
            <person name="Venkatesh B."/>
            <person name="Kirkness E.F."/>
            <person name="Loh Y.H."/>
            <person name="Halpern A.L."/>
            <person name="Lee A.P."/>
            <person name="Johnson J."/>
            <person name="Dandona N."/>
            <person name="Viswanathan L.D."/>
            <person name="Tay A."/>
            <person name="Venter J.C."/>
            <person name="Strausberg R.L."/>
            <person name="Brenner S."/>
        </authorList>
    </citation>
    <scope>NUCLEOTIDE SEQUENCE [LARGE SCALE GENOMIC DNA]</scope>
</reference>
<evidence type="ECO:0000313" key="7">
    <source>
        <dbReference type="Proteomes" id="UP000314986"/>
    </source>
</evidence>
<dbReference type="GO" id="GO:0005737">
    <property type="term" value="C:cytoplasm"/>
    <property type="evidence" value="ECO:0007669"/>
    <property type="project" value="TreeGrafter"/>
</dbReference>
<dbReference type="Gene3D" id="3.30.70.1230">
    <property type="entry name" value="Nucleotide cyclase"/>
    <property type="match status" value="2"/>
</dbReference>
<feature type="repeat" description="TPR" evidence="4">
    <location>
        <begin position="1153"/>
        <end position="1186"/>
    </location>
</feature>
<dbReference type="PROSITE" id="PS50005">
    <property type="entry name" value="TPR"/>
    <property type="match status" value="1"/>
</dbReference>
<keyword evidence="3" id="KW-0456">Lyase</keyword>
<dbReference type="Pfam" id="PF00211">
    <property type="entry name" value="Guanylate_cyc"/>
    <property type="match status" value="2"/>
</dbReference>
<dbReference type="OMA" id="HIIRFCK"/>
<dbReference type="InterPro" id="IPR011990">
    <property type="entry name" value="TPR-like_helical_dom_sf"/>
</dbReference>
<dbReference type="SMART" id="SM00028">
    <property type="entry name" value="TPR"/>
    <property type="match status" value="2"/>
</dbReference>
<keyword evidence="2" id="KW-0067">ATP-binding</keyword>
<evidence type="ECO:0000256" key="2">
    <source>
        <dbReference type="ARBA" id="ARBA00022840"/>
    </source>
</evidence>
<dbReference type="SUPFAM" id="SSF55073">
    <property type="entry name" value="Nucleotide cyclase"/>
    <property type="match status" value="2"/>
</dbReference>
<dbReference type="PANTHER" id="PTHR16305:SF28">
    <property type="entry name" value="GUANYLATE CYCLASE DOMAIN-CONTAINING PROTEIN"/>
    <property type="match status" value="1"/>
</dbReference>
<dbReference type="GO" id="GO:0035556">
    <property type="term" value="P:intracellular signal transduction"/>
    <property type="evidence" value="ECO:0007669"/>
    <property type="project" value="InterPro"/>
</dbReference>
<dbReference type="Proteomes" id="UP000314986">
    <property type="component" value="Unassembled WGS sequence"/>
</dbReference>
<dbReference type="InParanoid" id="A0A4W3HZ29"/>
<protein>
    <recommendedName>
        <fullName evidence="5">Guanylate cyclase domain-containing protein</fullName>
    </recommendedName>
</protein>
<dbReference type="Pfam" id="PF13181">
    <property type="entry name" value="TPR_8"/>
    <property type="match status" value="2"/>
</dbReference>
<dbReference type="GO" id="GO:0005524">
    <property type="term" value="F:ATP binding"/>
    <property type="evidence" value="ECO:0007669"/>
    <property type="project" value="UniProtKB-KW"/>
</dbReference>
<dbReference type="PANTHER" id="PTHR16305">
    <property type="entry name" value="TESTICULAR SOLUBLE ADENYLYL CYCLASE"/>
    <property type="match status" value="1"/>
</dbReference>
<feature type="domain" description="Guanylate cyclase" evidence="5">
    <location>
        <begin position="382"/>
        <end position="416"/>
    </location>
</feature>
<dbReference type="InterPro" id="IPR029787">
    <property type="entry name" value="Nucleotide_cyclase"/>
</dbReference>
<evidence type="ECO:0000259" key="5">
    <source>
        <dbReference type="PROSITE" id="PS50125"/>
    </source>
</evidence>
<evidence type="ECO:0000313" key="6">
    <source>
        <dbReference type="Ensembl" id="ENSCMIP00000014224.1"/>
    </source>
</evidence>
<accession>A0A4W3HZ29</accession>
<evidence type="ECO:0000256" key="4">
    <source>
        <dbReference type="PROSITE-ProRule" id="PRU00339"/>
    </source>
</evidence>
<keyword evidence="7" id="KW-1185">Reference proteome</keyword>
<proteinExistence type="predicted"/>
<keyword evidence="4" id="KW-0802">TPR repeat</keyword>
<sequence length="1626" mass="184848">MGSIPGQGEHWSVFSGTYKICKLAANVPDLVVFEGLDRPIPDVEHFHGVLLFADISGFTSLTERYTKNSKKGCGADHLTRELNGYISEIVDHILQAGGDIVNYAGDAMLALWRERRKALSDIISLAVKCSLNIQDKCDNRDTEIGVKLRVKIGISAGKLSKVVMGDHESRYYALIGCAVDEVRKAEGLALANTIILSPNAWELCDRDNIVVEQIENDRAVKVRYIKRDPQFSVEDYTKSFGNHLEYQEVTIRKTSRLLPNQPLEAVLRKYLLRTVLLKIDDGVPLEYLSEMRPATVVFVNLQFVEAATMHNQCQSIQACCLEINNEFKKYQGRINKVFMFDKGCTFLCCFGLPGDKGEDECANALQSAHNVHEFCTKIVPSIGIATGPLFCGVVGHPLRHEYTVIGRKVNLAARLMMTYPGVVSCDEQTHYHAKMPSSYFSELPKRAMKGVQNPGPIYQYLSKKHQNVGISGTIIHIIIIIIIKEIEVFNKALKIYAETKNLPSINYCQVVMYEGTVGCGKSKLLSEVIRRAQGEGFRVLPFELGKMDITESYYTIQTMLALLLQVNHCKSYVERERVLLSKIIVREQIVDLCLLNDLLFVKFPISERVSLMDSNTKHKTFKNYVITIIQQATMSENILFVIDQVQYIDVQSWELIVQLRARTGIFLAMALRPFTAEKPPCPAAVIVMKSHRTAYIKLSGLDSSIIRPLACQILGVISIPRELEILLTERSYGVPYYCEEILKSLYFSDLIILEPLEEEEEDESDTVLSYMRNKLTQNRYLHKNRGSKKLSENPKCRKIIALDKSAKMDNQQFICTIGETVNLQEITIPLTLKGIALAQLDRMNPTEQMIVKCASIIGHTFTTKMLRYILPEGAELKLNQSLISLVKSRTLECASRSDEAWSSILEDNEDFHVLQCFCPITPDEDEEHDEEKVPSKDKELIWRCKLMRFCIALVHETANELWLKQQKKALHIKCTRFLETAAHRCSSCGEGDFIYKHEAMLKTNENIKIKKESSQTSSIVAVASVPSVETNIHSGNQTQPYKRSKSHCKEFNKVLTDCENDKSLSFKMCECKAILDAVFVPLVRHWMGAGHVSKAFFYLLETAAAALYLSNNLMAMSYIIEAQNMLSLMKTGKLPFEFADITTKLKISAYEKACLYSLKGQVYFNLSQLTEAEVLFRKALRLLNKTFPKSFLGQLLLYVIENYKISKRSHTKRNISALPIDDISPQVHGQICCLSFLWQIYCLKRCRSYKLPALLTVLMEVNNVEQANAELKIISSYIDSFRCYHCMGCNQKYRKYEMLAVDKCLALEQNKYGLLMLGELICALSSIKLCNGQPTECIQYGRYQSSQQMSILNVDRRLSLQRVFCGTLDCANLTCSLGPLRTPSAQDCWNSKQANDIILFLTTGVSLRAFDECYAFINANIDDPILKAERSLMLNLHASVALWFLRLSEWSNSRASFKMAKRLVSQTNASLFSMYGYAKLLECQILVFRKALWEKQENVMEVYHQTKEERCCNNPLYYARLFHLRAYSYMLAGQYGRAKHYLKKATKISEDHGNILEGSWLKQSGVNFPENPWIKLGTKMQIWDELGEQISSVRYLLLPARNENEIVEDEALPTDKSDVDLVCLPY</sequence>
<evidence type="ECO:0000256" key="1">
    <source>
        <dbReference type="ARBA" id="ARBA00022741"/>
    </source>
</evidence>
<evidence type="ECO:0000256" key="3">
    <source>
        <dbReference type="ARBA" id="ARBA00023239"/>
    </source>
</evidence>
<dbReference type="Ensembl" id="ENSCMIT00000014529.1">
    <property type="protein sequence ID" value="ENSCMIP00000014224.1"/>
    <property type="gene ID" value="ENSCMIG00000007052.1"/>
</dbReference>
<dbReference type="InterPro" id="IPR001054">
    <property type="entry name" value="A/G_cyclase"/>
</dbReference>
<dbReference type="PROSITE" id="PS50125">
    <property type="entry name" value="GUANYLATE_CYCLASE_2"/>
    <property type="match status" value="2"/>
</dbReference>